<evidence type="ECO:0000256" key="6">
    <source>
        <dbReference type="ARBA" id="ARBA00022737"/>
    </source>
</evidence>
<dbReference type="PROSITE" id="PS01180">
    <property type="entry name" value="CUB"/>
    <property type="match status" value="2"/>
</dbReference>
<keyword evidence="7" id="KW-0106">Calcium</keyword>
<dbReference type="PANTHER" id="PTHR46093">
    <property type="entry name" value="ACYL-COA-BINDING DOMAIN-CONTAINING PROTEIN 5"/>
    <property type="match status" value="1"/>
</dbReference>
<keyword evidence="3 13" id="KW-0245">EGF-like domain</keyword>
<dbReference type="OrthoDB" id="263283at2759"/>
<feature type="disulfide bond" evidence="14">
    <location>
        <begin position="1268"/>
        <end position="1277"/>
    </location>
</feature>
<feature type="disulfide bond" evidence="13">
    <location>
        <begin position="2263"/>
        <end position="2272"/>
    </location>
</feature>
<dbReference type="CDD" id="cd00041">
    <property type="entry name" value="CUB"/>
    <property type="match status" value="2"/>
</dbReference>
<dbReference type="SUPFAM" id="SSF57196">
    <property type="entry name" value="EGF/Laminin"/>
    <property type="match status" value="4"/>
</dbReference>
<dbReference type="FunFam" id="2.10.25.10:FF:000202">
    <property type="entry name" value="Multiple epidermal growth factor-like domains 8"/>
    <property type="match status" value="1"/>
</dbReference>
<dbReference type="GO" id="GO:0005509">
    <property type="term" value="F:calcium ion binding"/>
    <property type="evidence" value="ECO:0007669"/>
    <property type="project" value="InterPro"/>
</dbReference>
<evidence type="ECO:0000256" key="13">
    <source>
        <dbReference type="PROSITE-ProRule" id="PRU00076"/>
    </source>
</evidence>
<gene>
    <name evidence="17" type="ORF">OFUS_LOCUS11513</name>
</gene>
<keyword evidence="11" id="KW-0325">Glycoprotein</keyword>
<evidence type="ECO:0000256" key="10">
    <source>
        <dbReference type="ARBA" id="ARBA00023157"/>
    </source>
</evidence>
<evidence type="ECO:0000256" key="14">
    <source>
        <dbReference type="PROSITE-ProRule" id="PRU00460"/>
    </source>
</evidence>
<feature type="disulfide bond" evidence="14">
    <location>
        <begin position="1217"/>
        <end position="1226"/>
    </location>
</feature>
<dbReference type="InterPro" id="IPR015915">
    <property type="entry name" value="Kelch-typ_b-propeller"/>
</dbReference>
<dbReference type="InterPro" id="IPR056863">
    <property type="entry name" value="LMN_ATRN_NET-like_EGF"/>
</dbReference>
<evidence type="ECO:0000256" key="12">
    <source>
        <dbReference type="ARBA" id="ARBA00023292"/>
    </source>
</evidence>
<dbReference type="Pfam" id="PF00431">
    <property type="entry name" value="CUB"/>
    <property type="match status" value="1"/>
</dbReference>
<dbReference type="PROSITE" id="PS00022">
    <property type="entry name" value="EGF_1"/>
    <property type="match status" value="4"/>
</dbReference>
<dbReference type="SUPFAM" id="SSF117281">
    <property type="entry name" value="Kelch motif"/>
    <property type="match status" value="3"/>
</dbReference>
<dbReference type="Pfam" id="PF24981">
    <property type="entry name" value="Beta-prop_ATRN-LZTR1"/>
    <property type="match status" value="2"/>
</dbReference>
<dbReference type="PROSITE" id="PS01186">
    <property type="entry name" value="EGF_2"/>
    <property type="match status" value="1"/>
</dbReference>
<dbReference type="PROSITE" id="PS50026">
    <property type="entry name" value="EGF_3"/>
    <property type="match status" value="4"/>
</dbReference>
<dbReference type="InterPro" id="IPR002049">
    <property type="entry name" value="LE_dom"/>
</dbReference>
<dbReference type="InterPro" id="IPR016201">
    <property type="entry name" value="PSI"/>
</dbReference>
<evidence type="ECO:0000256" key="9">
    <source>
        <dbReference type="ARBA" id="ARBA00023136"/>
    </source>
</evidence>
<organism evidence="17 18">
    <name type="scientific">Owenia fusiformis</name>
    <name type="common">Polychaete worm</name>
    <dbReference type="NCBI Taxonomy" id="6347"/>
    <lineage>
        <taxon>Eukaryota</taxon>
        <taxon>Metazoa</taxon>
        <taxon>Spiralia</taxon>
        <taxon>Lophotrochozoa</taxon>
        <taxon>Annelida</taxon>
        <taxon>Polychaeta</taxon>
        <taxon>Sedentaria</taxon>
        <taxon>Canalipalpata</taxon>
        <taxon>Sabellida</taxon>
        <taxon>Oweniida</taxon>
        <taxon>Oweniidae</taxon>
        <taxon>Owenia</taxon>
    </lineage>
</organism>
<dbReference type="GO" id="GO:0048731">
    <property type="term" value="P:system development"/>
    <property type="evidence" value="ECO:0007669"/>
    <property type="project" value="UniProtKB-ARBA"/>
</dbReference>
<evidence type="ECO:0000256" key="4">
    <source>
        <dbReference type="ARBA" id="ARBA00022692"/>
    </source>
</evidence>
<comment type="caution">
    <text evidence="17">The sequence shown here is derived from an EMBL/GenBank/DDBJ whole genome shotgun (WGS) entry which is preliminary data.</text>
</comment>
<evidence type="ECO:0000256" key="11">
    <source>
        <dbReference type="ARBA" id="ARBA00023180"/>
    </source>
</evidence>
<dbReference type="SMART" id="SM00179">
    <property type="entry name" value="EGF_CA"/>
    <property type="match status" value="2"/>
</dbReference>
<keyword evidence="5" id="KW-0732">Signal</keyword>
<dbReference type="InterPro" id="IPR000742">
    <property type="entry name" value="EGF"/>
</dbReference>
<sequence>MELRISWSRRIAIIYTLCITVLSILLVPECIACNGKTDGFRQVLNSTTGIISDGKGDYPISAHCEWLIQAGSPDKFITLKFENLSVECSYDYIFIYDGESYNSKLLGSFSGSNTPPVITATSGNMLIYFYSDRNYALEGFNATYTVTDCLLDCSGKGTCNSLTHTCHCHPGMTGDGCQLQECPDFCSQPLGECIGGKCVCIDGFTGSNCALSMNSTIGNSSWYPVAPTGSGFTARTGHAGAFISSSNSFWLFGGNTLNEILNDLIRYDFPSNKWIEVTKSGTWPEARNNHAAAATQSGLFIFGGIAANGTHLSDLWFYDITSGVWIEKALAGTVHPPGLSGHTLTLVTDGNSQYLYLLGGRDTYGAYQSALYCYDILGTTDTWIYLTPKGGKQELRRLVGHSTVFHPESKSLLVYGGFTPDYARFSKRSKQIHSYHIELNYWSHLDAEPPYHLNDNAYSFIEPPKDRAFHSANIIGNYMVVYGGNCHIHQHEEICYDNKLYLYHLGCHVWINHTALELPWTGGVASSGFVGGRYSHVASVAFGNTLLISGGYQGTALGDLIAYKVPPSMARNQNDDSIKDHCSEITDGNYCRFDPECALCTSKKLNDMPGCIHRSKTGDCNSKGIMDTSECPGICPALKDCQSCAVQGKGYTVTTETTKHGLKYNDQCAWCVKEATCQLSNVTRGACNHTDGRRSGLTGWWGIMSHRPTTLEMCRLQDKPAGLHFLKYLPPQNLEQPDEVIIIRNTTAQFIAFGRRQLMEIEQTLKPGKYIGLMKGFIYPLEAETPSRDPIKVTMVAKNAQSDVYLSLDDTKARKEKVASLAYSNVQSEINAVRPSGEAIFPVNDRSSRYYVEYTAELEIFDDVRVASMKLFWNGAIPDTSKLRQEFFNEFLEPYTDTASNANCSNLGNCLACLSDTVCGWCKNKGKCVMRNDVDNAGCATTSATELVITPADCTVCSDHLSCHICAADRLCEWLPNDGRCMRRGRYVNAIQSVGQCAAACHLRSNCSTCIGDRGECAWCGSTSTCFPFSDYITRHNFGQCTEWFDSKSQNCSDCSQHTTCKSCLKEFQCGWCGNTDNPTIGRCLSGDFTGPSENNNCSALVAEVNNITASEPAAWAYGICPDVQECTLGIHDCHENATCINTFESYNCTCKQGFVGDGKEQCDVTCFHDCVFGTCSEAPDYKCICDRGWTGEGCDINCQCNNRSTCVYGVGQCDNCEDWTMGTHCQECRPGSYGNAKTSEGCKQCECNGHADNGLGTCNMSTGQCYCRDNTRGDHCELCQENYYGDPRNNGRCYLKCDGRTVVTDVVEGALGSHDGSGVADPLHAYCVWFLTVHNELTFPPVSGPASPILLTVEKQMSALCTNDYVYVYDGIPDLVHAQDNGNATLLAALCGPNLMHDVTVIATSGYLTVHFEANILPGSVTKGFNATYQIHRCPDHCRGTQECVNGACVCKAGYGGVGCELVLCPNDCMANQSQGYCDQALGQCMCSDAYTGEDCSIPYLPIQAKYHDAINPWRGDGASAFTSHLSRMGHVMVTCDDAVFYMFGGYSLANGAKNDMWVYTVGSNSWELLKPDNTAPPPRYWHAMVCIPTLKMIYMFGGHINTMGSYNDFWKYSIDANRWSQLQVPGGYGTDTEADSWSHMQTSNLDDSMYIAPMAGHTMTLVTDTKFVILGGFSAVNYYSDKVYEFDAATDIWKDLQPRGSYPLGLYGHSAVFHPHSNAIYVFGGYEYMTNTTVETNRLYTLHLHQNRWSMLPQEPGTMADKRYFHSAVVVGEYMAVVGGWMSESYVTHSILLYRFDCNTWTPMTPNGETILGEPFETLAGVTAISDNNNNIYLMGGFNGVSQGTMVKLTVPEDICSLVTNIDLCSEQLGCSSCQIEGNNGTIKFSACYSNDKNVPLECYETNKTTILKNGKHCNTAWREGGRECGVHTNCSECLAIWPAHPSAQLLCQWCSGCDHGKCIPLGHSCQQLNPCTQLQQGHTDSSQCLSIQCASSDCEKCIEGNKCFWTRHLTRASEIGRRLNQIPMYGWGCFSKSLEPSVYNQYTRLALSPPDPCPTRCYQHATCEACLDADGAEGGTTYCMWSQYLNECMTPTYLPLHCSNGECGHMIMGNSAMMCPAKCSIHTQCSHCLEAPTCGWCAFGGLNGRGVCMEGGPHGPQYGLCNSMNVTLGNEPLPEKAQNWSRDATGEPSWSMSSCPAENECTNGNHDCQENEKCTDKESGYICECKHGYHRDPLSEICKPTCSQGCGEHGVCMEPEKCVCHFGWVGHNCSTECLCNKHSNCVSVEKKDVCLECMNNTQGTQCQECKLNYVGNPIDGASCVSCRLYCNGHAETCLERDLEQSVLLSISHGSSHNVSVPTRGPKEDAVCVNCTNFTKGDTCDHCMTGHFRVSQDKTQACEKCKCHGHGDTCDADTGTGCPCGNNTETPGRCTGQSSKDDKNAQCSDSQCSLCKEYFDGTPKDGHQCYRKMIVDSDYCFDPNTQRYCENTPAALYPRRVVFFAVHPKYQNVDIRITIDVTKGGADVYFSPHADVFVVTYDPVADEHYVDIDPMYKSRLVTSGTGVRSKRYLDTYEYVMGSREHLEDTLTTTTVEHNGFTSQSLYTPQDKYTDSHSVSVLKRKRRDESNQNSTTQYFLNEATANKLNTFLTLTQLNTTLIVRQVEFRLVITLPHEIHNLRKYRFYVIMKGRSSIDSNQTFGKVYFRQDQPHINLFVFFSVFFSCFFLFLAQCVIVWKVKQAFDLRRSRQQRAIEMEHMASRPFGKVLVYIDTSYENSIDGLSSPPTLRKHKHPSKHNSKYMLSSETRDNPESYLNINPLALEPTDDGIAVIGTVMFQMPGGASAPVKTSLGSALMSMRQMYPSLHLPKQGIRRRTSALQTNC</sequence>
<dbReference type="InterPro" id="IPR035914">
    <property type="entry name" value="Sperma_CUB_dom_sf"/>
</dbReference>
<evidence type="ECO:0000313" key="18">
    <source>
        <dbReference type="Proteomes" id="UP000749559"/>
    </source>
</evidence>
<dbReference type="CDD" id="cd00054">
    <property type="entry name" value="EGF_CA"/>
    <property type="match status" value="1"/>
</dbReference>
<dbReference type="Proteomes" id="UP000749559">
    <property type="component" value="Unassembled WGS sequence"/>
</dbReference>
<protein>
    <submittedName>
        <fullName evidence="17">Uncharacterized protein</fullName>
    </submittedName>
</protein>
<dbReference type="Gene3D" id="2.60.120.290">
    <property type="entry name" value="Spermadhesin, CUB domain"/>
    <property type="match status" value="2"/>
</dbReference>
<dbReference type="SUPFAM" id="SSF49854">
    <property type="entry name" value="Spermadhesin, CUB domain"/>
    <property type="match status" value="2"/>
</dbReference>
<dbReference type="InterPro" id="IPR056737">
    <property type="entry name" value="Beta-prop_ATRN-MKLN-like"/>
</dbReference>
<dbReference type="InterPro" id="IPR018097">
    <property type="entry name" value="EGF_Ca-bd_CS"/>
</dbReference>
<evidence type="ECO:0000256" key="16">
    <source>
        <dbReference type="SAM" id="Phobius"/>
    </source>
</evidence>
<dbReference type="PRINTS" id="PR00011">
    <property type="entry name" value="EGFLAMININ"/>
</dbReference>
<accession>A0A8J1UC60</accession>
<dbReference type="PROSITE" id="PS01248">
    <property type="entry name" value="EGF_LAM_1"/>
    <property type="match status" value="3"/>
</dbReference>
<dbReference type="PANTHER" id="PTHR46093:SF16">
    <property type="entry name" value="MULTIPLE EGF-LIKE-DOMAINS 8"/>
    <property type="match status" value="1"/>
</dbReference>
<feature type="transmembrane region" description="Helical" evidence="16">
    <location>
        <begin position="2713"/>
        <end position="2735"/>
    </location>
</feature>
<keyword evidence="9 16" id="KW-0472">Membrane</keyword>
<keyword evidence="2" id="KW-0880">Kelch repeat</keyword>
<dbReference type="Gene3D" id="2.10.25.10">
    <property type="entry name" value="Laminin"/>
    <property type="match status" value="7"/>
</dbReference>
<dbReference type="GO" id="GO:0016020">
    <property type="term" value="C:membrane"/>
    <property type="evidence" value="ECO:0007669"/>
    <property type="project" value="UniProtKB-SubCell"/>
</dbReference>
<dbReference type="SMART" id="SM00181">
    <property type="entry name" value="EGF"/>
    <property type="match status" value="10"/>
</dbReference>
<evidence type="ECO:0000256" key="1">
    <source>
        <dbReference type="ARBA" id="ARBA00004479"/>
    </source>
</evidence>
<dbReference type="InterPro" id="IPR001881">
    <property type="entry name" value="EGF-like_Ca-bd_dom"/>
</dbReference>
<comment type="subcellular location">
    <subcellularLocation>
        <location evidence="1">Membrane</location>
        <topology evidence="1">Single-pass type I membrane protein</topology>
    </subcellularLocation>
</comment>
<dbReference type="FunFam" id="2.10.25.10:FF:000191">
    <property type="entry name" value="Multiple epidermal growth factor-like domains 8"/>
    <property type="match status" value="1"/>
</dbReference>
<dbReference type="PROSITE" id="PS50027">
    <property type="entry name" value="EGF_LAM_2"/>
    <property type="match status" value="2"/>
</dbReference>
<dbReference type="InterPro" id="IPR000859">
    <property type="entry name" value="CUB_dom"/>
</dbReference>
<dbReference type="InterPro" id="IPR024731">
    <property type="entry name" value="NELL2-like_EGF"/>
</dbReference>
<feature type="compositionally biased region" description="Basic residues" evidence="15">
    <location>
        <begin position="2786"/>
        <end position="2797"/>
    </location>
</feature>
<feature type="disulfide bond" evidence="13">
    <location>
        <begin position="149"/>
        <end position="159"/>
    </location>
</feature>
<dbReference type="EMBL" id="CAIIXF020000006">
    <property type="protein sequence ID" value="CAH1785463.1"/>
    <property type="molecule type" value="Genomic_DNA"/>
</dbReference>
<dbReference type="SMART" id="SM00042">
    <property type="entry name" value="CUB"/>
    <property type="match status" value="2"/>
</dbReference>
<evidence type="ECO:0000256" key="7">
    <source>
        <dbReference type="ARBA" id="ARBA00022837"/>
    </source>
</evidence>
<feature type="disulfide bond" evidence="14">
    <location>
        <begin position="1280"/>
        <end position="1294"/>
    </location>
</feature>
<feature type="disulfide bond" evidence="13">
    <location>
        <begin position="2245"/>
        <end position="2255"/>
    </location>
</feature>
<dbReference type="SMART" id="SM00180">
    <property type="entry name" value="EGF_Lam"/>
    <property type="match status" value="4"/>
</dbReference>
<dbReference type="InterPro" id="IPR000152">
    <property type="entry name" value="EGF-type_Asp/Asn_hydroxyl_site"/>
</dbReference>
<feature type="disulfide bond" evidence="14">
    <location>
        <begin position="1229"/>
        <end position="1243"/>
    </location>
</feature>
<evidence type="ECO:0000256" key="5">
    <source>
        <dbReference type="ARBA" id="ARBA00022729"/>
    </source>
</evidence>
<evidence type="ECO:0000313" key="17">
    <source>
        <dbReference type="EMBL" id="CAH1785463.1"/>
    </source>
</evidence>
<evidence type="ECO:0000256" key="2">
    <source>
        <dbReference type="ARBA" id="ARBA00022441"/>
    </source>
</evidence>
<comment type="caution">
    <text evidence="13">Lacks conserved residue(s) required for the propagation of feature annotation.</text>
</comment>
<evidence type="ECO:0000256" key="15">
    <source>
        <dbReference type="SAM" id="MobiDB-lite"/>
    </source>
</evidence>
<dbReference type="Gene3D" id="2.120.10.80">
    <property type="entry name" value="Kelch-type beta propeller"/>
    <property type="match status" value="4"/>
</dbReference>
<feature type="region of interest" description="Disordered" evidence="15">
    <location>
        <begin position="2780"/>
        <end position="2801"/>
    </location>
</feature>
<dbReference type="Pfam" id="PF12947">
    <property type="entry name" value="EGF_3"/>
    <property type="match status" value="1"/>
</dbReference>
<keyword evidence="10 13" id="KW-1015">Disulfide bond</keyword>
<dbReference type="CDD" id="cd00055">
    <property type="entry name" value="EGF_Lam"/>
    <property type="match status" value="2"/>
</dbReference>
<dbReference type="Pfam" id="PF00053">
    <property type="entry name" value="EGF_laminin"/>
    <property type="match status" value="2"/>
</dbReference>
<reference evidence="17" key="1">
    <citation type="submission" date="2022-03" db="EMBL/GenBank/DDBJ databases">
        <authorList>
            <person name="Martin C."/>
        </authorList>
    </citation>
    <scope>NUCLEOTIDE SEQUENCE</scope>
</reference>
<dbReference type="SMART" id="SM00423">
    <property type="entry name" value="PSI"/>
    <property type="match status" value="8"/>
</dbReference>
<feature type="disulfide bond" evidence="13">
    <location>
        <begin position="168"/>
        <end position="177"/>
    </location>
</feature>
<keyword evidence="4 16" id="KW-0812">Transmembrane</keyword>
<keyword evidence="12 14" id="KW-0424">Laminin EGF-like domain</keyword>
<evidence type="ECO:0000256" key="8">
    <source>
        <dbReference type="ARBA" id="ARBA00022989"/>
    </source>
</evidence>
<feature type="transmembrane region" description="Helical" evidence="16">
    <location>
        <begin position="12"/>
        <end position="28"/>
    </location>
</feature>
<keyword evidence="18" id="KW-1185">Reference proteome</keyword>
<proteinExistence type="predicted"/>
<keyword evidence="8 16" id="KW-1133">Transmembrane helix</keyword>
<dbReference type="PROSITE" id="PS01187">
    <property type="entry name" value="EGF_CA"/>
    <property type="match status" value="1"/>
</dbReference>
<keyword evidence="6" id="KW-0677">Repeat</keyword>
<dbReference type="GO" id="GO:0048513">
    <property type="term" value="P:animal organ development"/>
    <property type="evidence" value="ECO:0007669"/>
    <property type="project" value="UniProtKB-ARBA"/>
</dbReference>
<dbReference type="PROSITE" id="PS00010">
    <property type="entry name" value="ASX_HYDROXYL"/>
    <property type="match status" value="2"/>
</dbReference>
<name>A0A8J1UC60_OWEFU</name>
<dbReference type="Pfam" id="PF24973">
    <property type="entry name" value="EGF_LMN_ATRN"/>
    <property type="match status" value="2"/>
</dbReference>
<evidence type="ECO:0000256" key="3">
    <source>
        <dbReference type="ARBA" id="ARBA00022536"/>
    </source>
</evidence>